<dbReference type="AlphaFoldDB" id="A0A7L9RSQ3"/>
<reference evidence="1 2" key="1">
    <citation type="submission" date="2020-06" db="EMBL/GenBank/DDBJ databases">
        <title>The endosymbiont of the kinetoplastid Bodo saltans is a Paracaedibacter-like alpha-proteobacterium possessing a putative toxin-antitoxin system.</title>
        <authorList>
            <person name="Midha S."/>
            <person name="Rigden D.J."/>
            <person name="Siozios S."/>
            <person name="Hurst G.D.D."/>
            <person name="Jackson A.P."/>
        </authorList>
    </citation>
    <scope>NUCLEOTIDE SEQUENCE [LARGE SCALE GENOMIC DNA]</scope>
    <source>
        <strain evidence="1">Lake Konstanz</strain>
    </source>
</reference>
<dbReference type="KEGG" id="pbal:CPBP_00414"/>
<proteinExistence type="predicted"/>
<protein>
    <submittedName>
        <fullName evidence="1">Uncharacterized protein</fullName>
    </submittedName>
</protein>
<evidence type="ECO:0000313" key="1">
    <source>
        <dbReference type="EMBL" id="QOL19650.1"/>
    </source>
</evidence>
<keyword evidence="2" id="KW-1185">Reference proteome</keyword>
<accession>A0A7L9RSQ3</accession>
<gene>
    <name evidence="1" type="ORF">CPBP_00414</name>
</gene>
<sequence length="40" mass="4736">MYKRSSLRAPFFIGKIICLLIKINMYEKSVKINDLLTFVK</sequence>
<dbReference type="EMBL" id="CP054719">
    <property type="protein sequence ID" value="QOL19650.1"/>
    <property type="molecule type" value="Genomic_DNA"/>
</dbReference>
<organism evidence="1 2">
    <name type="scientific">Candidatus Bodocaedibacter vickermanii</name>
    <dbReference type="NCBI Taxonomy" id="2741701"/>
    <lineage>
        <taxon>Bacteria</taxon>
        <taxon>Pseudomonadati</taxon>
        <taxon>Pseudomonadota</taxon>
        <taxon>Alphaproteobacteria</taxon>
        <taxon>Holosporales</taxon>
        <taxon>Candidatus Paracaedibacteraceae</taxon>
        <taxon>Candidatus Bodocaedibacter</taxon>
    </lineage>
</organism>
<evidence type="ECO:0000313" key="2">
    <source>
        <dbReference type="Proteomes" id="UP000594001"/>
    </source>
</evidence>
<dbReference type="Proteomes" id="UP000594001">
    <property type="component" value="Chromosome"/>
</dbReference>
<name>A0A7L9RSQ3_9PROT</name>